<dbReference type="SUPFAM" id="SSF51905">
    <property type="entry name" value="FAD/NAD(P)-binding domain"/>
    <property type="match status" value="1"/>
</dbReference>
<comment type="caution">
    <text evidence="5">The sequence shown here is derived from an EMBL/GenBank/DDBJ whole genome shotgun (WGS) entry which is preliminary data.</text>
</comment>
<gene>
    <name evidence="5" type="ORF">PENNAL_c0014G08341</name>
</gene>
<comment type="cofactor">
    <cofactor evidence="1">
        <name>FAD</name>
        <dbReference type="ChEBI" id="CHEBI:57692"/>
    </cofactor>
</comment>
<keyword evidence="3" id="KW-0285">Flavoprotein</keyword>
<evidence type="ECO:0000256" key="2">
    <source>
        <dbReference type="ARBA" id="ARBA00010139"/>
    </source>
</evidence>
<organism evidence="5 6">
    <name type="scientific">Penicillium nalgiovense</name>
    <dbReference type="NCBI Taxonomy" id="60175"/>
    <lineage>
        <taxon>Eukaryota</taxon>
        <taxon>Fungi</taxon>
        <taxon>Dikarya</taxon>
        <taxon>Ascomycota</taxon>
        <taxon>Pezizomycotina</taxon>
        <taxon>Eurotiomycetes</taxon>
        <taxon>Eurotiomycetidae</taxon>
        <taxon>Eurotiales</taxon>
        <taxon>Aspergillaceae</taxon>
        <taxon>Penicillium</taxon>
    </lineage>
</organism>
<evidence type="ECO:0008006" key="7">
    <source>
        <dbReference type="Google" id="ProtNLM"/>
    </source>
</evidence>
<evidence type="ECO:0000313" key="5">
    <source>
        <dbReference type="EMBL" id="OQE89363.1"/>
    </source>
</evidence>
<reference evidence="6" key="1">
    <citation type="journal article" date="2017" name="Nat. Microbiol.">
        <title>Global analysis of biosynthetic gene clusters reveals vast potential of secondary metabolite production in Penicillium species.</title>
        <authorList>
            <person name="Nielsen J.C."/>
            <person name="Grijseels S."/>
            <person name="Prigent S."/>
            <person name="Ji B."/>
            <person name="Dainat J."/>
            <person name="Nielsen K.F."/>
            <person name="Frisvad J.C."/>
            <person name="Workman M."/>
            <person name="Nielsen J."/>
        </authorList>
    </citation>
    <scope>NUCLEOTIDE SEQUENCE [LARGE SCALE GENOMIC DNA]</scope>
    <source>
        <strain evidence="6">IBT 13039</strain>
    </source>
</reference>
<protein>
    <recommendedName>
        <fullName evidence="7">FAD/NAD(P)-binding domain-containing protein</fullName>
    </recommendedName>
</protein>
<proteinExistence type="inferred from homology"/>
<dbReference type="AlphaFoldDB" id="A0A1V6YPR8"/>
<dbReference type="InterPro" id="IPR051209">
    <property type="entry name" value="FAD-bind_Monooxygenase_sf"/>
</dbReference>
<keyword evidence="6" id="KW-1185">Reference proteome</keyword>
<evidence type="ECO:0000256" key="4">
    <source>
        <dbReference type="ARBA" id="ARBA00022827"/>
    </source>
</evidence>
<evidence type="ECO:0000256" key="1">
    <source>
        <dbReference type="ARBA" id="ARBA00001974"/>
    </source>
</evidence>
<evidence type="ECO:0000313" key="6">
    <source>
        <dbReference type="Proteomes" id="UP000191691"/>
    </source>
</evidence>
<dbReference type="PANTHER" id="PTHR42877:SF7">
    <property type="entry name" value="FLAVIN-BINDING MONOOXYGENASE-RELATED"/>
    <property type="match status" value="1"/>
</dbReference>
<dbReference type="EMBL" id="MOOB01000014">
    <property type="protein sequence ID" value="OQE89363.1"/>
    <property type="molecule type" value="Genomic_DNA"/>
</dbReference>
<dbReference type="STRING" id="60175.A0A1V6YPR8"/>
<sequence length="238" mass="27502">MRDFSAVERRSVDEARRLRVIIIGAGISGILACIHFRQRIPNLDICGVLVAPEIHQYWKHVADKYGCMEYNKLRQQIFEAVWDEEQLKWNLRGFKGKLMHSASWDQSYDYKGKRVAAVGNGSSGIQIVPALLPEVPHIDYYTRGRTWISPSFRREQIEKLTFASEDIETFKKDHQTYQKFRKDVGLELQSIHGITLTGHSMQLGEQEVFAENMKWRLANKPELIDELLPSFSPQVPAI</sequence>
<keyword evidence="4" id="KW-0274">FAD</keyword>
<dbReference type="PANTHER" id="PTHR42877">
    <property type="entry name" value="L-ORNITHINE N(5)-MONOOXYGENASE-RELATED"/>
    <property type="match status" value="1"/>
</dbReference>
<accession>A0A1V6YPR8</accession>
<evidence type="ECO:0000256" key="3">
    <source>
        <dbReference type="ARBA" id="ARBA00022630"/>
    </source>
</evidence>
<dbReference type="Gene3D" id="3.50.50.60">
    <property type="entry name" value="FAD/NAD(P)-binding domain"/>
    <property type="match status" value="2"/>
</dbReference>
<name>A0A1V6YPR8_PENNA</name>
<dbReference type="Proteomes" id="UP000191691">
    <property type="component" value="Unassembled WGS sequence"/>
</dbReference>
<comment type="similarity">
    <text evidence="2">Belongs to the FAD-binding monooxygenase family.</text>
</comment>
<dbReference type="InterPro" id="IPR036188">
    <property type="entry name" value="FAD/NAD-bd_sf"/>
</dbReference>
<dbReference type="PROSITE" id="PS51257">
    <property type="entry name" value="PROKAR_LIPOPROTEIN"/>
    <property type="match status" value="1"/>
</dbReference>